<dbReference type="VEuPathDB" id="TriTrypDB:TvY486_0301260"/>
<dbReference type="EMBL" id="HE573019">
    <property type="protein sequence ID" value="CCC46936.1"/>
    <property type="molecule type" value="Genomic_DNA"/>
</dbReference>
<name>G0TSK9_TRYVY</name>
<protein>
    <submittedName>
        <fullName evidence="1">Uncharacterized protein</fullName>
    </submittedName>
</protein>
<organism evidence="1">
    <name type="scientific">Trypanosoma vivax (strain Y486)</name>
    <dbReference type="NCBI Taxonomy" id="1055687"/>
    <lineage>
        <taxon>Eukaryota</taxon>
        <taxon>Discoba</taxon>
        <taxon>Euglenozoa</taxon>
        <taxon>Kinetoplastea</taxon>
        <taxon>Metakinetoplastina</taxon>
        <taxon>Trypanosomatida</taxon>
        <taxon>Trypanosomatidae</taxon>
        <taxon>Trypanosoma</taxon>
        <taxon>Duttonella</taxon>
    </lineage>
</organism>
<reference evidence="1" key="1">
    <citation type="journal article" date="2012" name="Proc. Natl. Acad. Sci. U.S.A.">
        <title>Antigenic diversity is generated by distinct evolutionary mechanisms in African trypanosome species.</title>
        <authorList>
            <person name="Jackson A.P."/>
            <person name="Berry A."/>
            <person name="Aslett M."/>
            <person name="Allison H.C."/>
            <person name="Burton P."/>
            <person name="Vavrova-Anderson J."/>
            <person name="Brown R."/>
            <person name="Browne H."/>
            <person name="Corton N."/>
            <person name="Hauser H."/>
            <person name="Gamble J."/>
            <person name="Gilderthorp R."/>
            <person name="Marcello L."/>
            <person name="McQuillan J."/>
            <person name="Otto T.D."/>
            <person name="Quail M.A."/>
            <person name="Sanders M.J."/>
            <person name="van Tonder A."/>
            <person name="Ginger M.L."/>
            <person name="Field M.C."/>
            <person name="Barry J.D."/>
            <person name="Hertz-Fowler C."/>
            <person name="Berriman M."/>
        </authorList>
    </citation>
    <scope>NUCLEOTIDE SEQUENCE</scope>
    <source>
        <strain evidence="1">Y486</strain>
    </source>
</reference>
<sequence>MRTAAGYHVCTVGTHLAHGHMGTNGCGVSLANHRSGTVGYAMLHARRCAGVNLLSPLAKLGQSRDLAEDIKAGRQRCNKEIIAAFEKIQTFDEIHYRKMDRPWELVPRYAKRRVSDLCGVLTSEDRMEIEQAIDKMQSLCEADLLCGARPHCRLRDTACLC</sequence>
<evidence type="ECO:0000313" key="1">
    <source>
        <dbReference type="EMBL" id="CCC46936.1"/>
    </source>
</evidence>
<gene>
    <name evidence="1" type="ORF">TVY486_0301260</name>
</gene>
<dbReference type="AlphaFoldDB" id="G0TSK9"/>
<accession>G0TSK9</accession>
<proteinExistence type="predicted"/>